<dbReference type="EMBL" id="RYZZ01000007">
    <property type="protein sequence ID" value="RUQ29959.1"/>
    <property type="molecule type" value="Genomic_DNA"/>
</dbReference>
<dbReference type="PANTHER" id="PTHR30086:SF20">
    <property type="entry name" value="ARGININE EXPORTER PROTEIN ARGO-RELATED"/>
    <property type="match status" value="1"/>
</dbReference>
<dbReference type="GO" id="GO:0015171">
    <property type="term" value="F:amino acid transmembrane transporter activity"/>
    <property type="evidence" value="ECO:0007669"/>
    <property type="project" value="TreeGrafter"/>
</dbReference>
<evidence type="ECO:0000256" key="1">
    <source>
        <dbReference type="ARBA" id="ARBA00004651"/>
    </source>
</evidence>
<evidence type="ECO:0000313" key="7">
    <source>
        <dbReference type="EMBL" id="RUQ29959.1"/>
    </source>
</evidence>
<dbReference type="OrthoDB" id="5638726at2"/>
<dbReference type="GO" id="GO:0005886">
    <property type="term" value="C:plasma membrane"/>
    <property type="evidence" value="ECO:0007669"/>
    <property type="project" value="UniProtKB-SubCell"/>
</dbReference>
<organism evidence="7 8">
    <name type="scientific">Peribacillus cavernae</name>
    <dbReference type="NCBI Taxonomy" id="1674310"/>
    <lineage>
        <taxon>Bacteria</taxon>
        <taxon>Bacillati</taxon>
        <taxon>Bacillota</taxon>
        <taxon>Bacilli</taxon>
        <taxon>Bacillales</taxon>
        <taxon>Bacillaceae</taxon>
        <taxon>Peribacillus</taxon>
    </lineage>
</organism>
<gene>
    <name evidence="7" type="ORF">ELQ35_06270</name>
</gene>
<keyword evidence="4 6" id="KW-1133">Transmembrane helix</keyword>
<dbReference type="Pfam" id="PF01810">
    <property type="entry name" value="LysE"/>
    <property type="match status" value="1"/>
</dbReference>
<comment type="caution">
    <text evidence="7">The sequence shown here is derived from an EMBL/GenBank/DDBJ whole genome shotgun (WGS) entry which is preliminary data.</text>
</comment>
<feature type="transmembrane region" description="Helical" evidence="6">
    <location>
        <begin position="6"/>
        <end position="27"/>
    </location>
</feature>
<accession>A0A433HNP9</accession>
<evidence type="ECO:0000256" key="3">
    <source>
        <dbReference type="ARBA" id="ARBA00022692"/>
    </source>
</evidence>
<dbReference type="Proteomes" id="UP000267430">
    <property type="component" value="Unassembled WGS sequence"/>
</dbReference>
<sequence length="205" mass="21832">MLAALLHGIVLAFGLILPLGAQNVFVFNQGASQPKFKGAIPVVITASLCDTLLILLAVLGVSVIVLSVPVLQTVIFSIGLLFLLYMGWSIWNSDPANLSQKEAAISPKKQILFAMSVSLLNPHAILDTIGVIGTSSLSYTGSEKVGFTAACIVISWLWFLGLAIAGKVVGNFDTEGKLLKVLNKVSAIIIWGVALYIAIELYNMF</sequence>
<dbReference type="PANTHER" id="PTHR30086">
    <property type="entry name" value="ARGININE EXPORTER PROTEIN ARGO"/>
    <property type="match status" value="1"/>
</dbReference>
<keyword evidence="2" id="KW-1003">Cell membrane</keyword>
<dbReference type="InterPro" id="IPR001123">
    <property type="entry name" value="LeuE-type"/>
</dbReference>
<keyword evidence="3 6" id="KW-0812">Transmembrane</keyword>
<feature type="transmembrane region" description="Helical" evidence="6">
    <location>
        <begin position="111"/>
        <end position="133"/>
    </location>
</feature>
<feature type="transmembrane region" description="Helical" evidence="6">
    <location>
        <begin position="145"/>
        <end position="169"/>
    </location>
</feature>
<feature type="transmembrane region" description="Helical" evidence="6">
    <location>
        <begin position="181"/>
        <end position="199"/>
    </location>
</feature>
<dbReference type="AlphaFoldDB" id="A0A433HNP9"/>
<feature type="transmembrane region" description="Helical" evidence="6">
    <location>
        <begin position="39"/>
        <end position="64"/>
    </location>
</feature>
<reference evidence="7 8" key="1">
    <citation type="submission" date="2018-12" db="EMBL/GenBank/DDBJ databases">
        <title>Bacillus chawlae sp. nov., Bacillus glennii sp. nov., and Bacillus saganii sp. nov. Isolated from the Vehicle Assembly Building at Kennedy Space Center where the Viking Spacecraft were Assembled.</title>
        <authorList>
            <person name="Seuylemezian A."/>
            <person name="Vaishampayan P."/>
        </authorList>
    </citation>
    <scope>NUCLEOTIDE SEQUENCE [LARGE SCALE GENOMIC DNA]</scope>
    <source>
        <strain evidence="7 8">L5</strain>
    </source>
</reference>
<dbReference type="RefSeq" id="WP_126863980.1">
    <property type="nucleotide sequence ID" value="NZ_JAUSTX010000001.1"/>
</dbReference>
<keyword evidence="5 6" id="KW-0472">Membrane</keyword>
<evidence type="ECO:0000256" key="2">
    <source>
        <dbReference type="ARBA" id="ARBA00022475"/>
    </source>
</evidence>
<proteinExistence type="predicted"/>
<feature type="transmembrane region" description="Helical" evidence="6">
    <location>
        <begin position="70"/>
        <end position="91"/>
    </location>
</feature>
<comment type="subcellular location">
    <subcellularLocation>
        <location evidence="1">Cell membrane</location>
        <topology evidence="1">Multi-pass membrane protein</topology>
    </subcellularLocation>
</comment>
<evidence type="ECO:0000256" key="5">
    <source>
        <dbReference type="ARBA" id="ARBA00023136"/>
    </source>
</evidence>
<keyword evidence="8" id="KW-1185">Reference proteome</keyword>
<protein>
    <submittedName>
        <fullName evidence="7">Amino acid transporter</fullName>
    </submittedName>
</protein>
<evidence type="ECO:0000313" key="8">
    <source>
        <dbReference type="Proteomes" id="UP000267430"/>
    </source>
</evidence>
<evidence type="ECO:0000256" key="6">
    <source>
        <dbReference type="SAM" id="Phobius"/>
    </source>
</evidence>
<name>A0A433HNP9_9BACI</name>
<evidence type="ECO:0000256" key="4">
    <source>
        <dbReference type="ARBA" id="ARBA00022989"/>
    </source>
</evidence>